<accession>A0AA36N973</accession>
<feature type="coiled-coil region" evidence="1">
    <location>
        <begin position="54"/>
        <end position="174"/>
    </location>
</feature>
<keyword evidence="3" id="KW-1185">Reference proteome</keyword>
<gene>
    <name evidence="2" type="ORF">EVOR1521_LOCUS21351</name>
</gene>
<reference evidence="2" key="1">
    <citation type="submission" date="2023-08" db="EMBL/GenBank/DDBJ databases">
        <authorList>
            <person name="Chen Y."/>
            <person name="Shah S."/>
            <person name="Dougan E. K."/>
            <person name="Thang M."/>
            <person name="Chan C."/>
        </authorList>
    </citation>
    <scope>NUCLEOTIDE SEQUENCE</scope>
</reference>
<organism evidence="2 3">
    <name type="scientific">Effrenium voratum</name>
    <dbReference type="NCBI Taxonomy" id="2562239"/>
    <lineage>
        <taxon>Eukaryota</taxon>
        <taxon>Sar</taxon>
        <taxon>Alveolata</taxon>
        <taxon>Dinophyceae</taxon>
        <taxon>Suessiales</taxon>
        <taxon>Symbiodiniaceae</taxon>
        <taxon>Effrenium</taxon>
    </lineage>
</organism>
<protein>
    <submittedName>
        <fullName evidence="2">Uncharacterized protein</fullName>
    </submittedName>
</protein>
<dbReference type="EMBL" id="CAUJNA010003261">
    <property type="protein sequence ID" value="CAJ1397309.1"/>
    <property type="molecule type" value="Genomic_DNA"/>
</dbReference>
<sequence length="256" mass="28937">MAQDEASLQRWLAQEEGDRDAAKFALHRLQSTAEFYRQRLLGLLVRGKGGEGAVSRARELLRDLEAEVTASDSNSGGMQSRTSNYEVLSSSLKETQRSCDSLNREMVQQASSNEKLVESMGTVKAANKRLLEQIRTQQAEIGQLTQQCVNTEERTEQLRRRQELDREAARQEALHQAAILRENGAERRSEVQQQLTGQLRKLQLGAVGALTGAQQLSQELQVRRQESVAFLEEVFSWLHIWKQAQWPGRCLFSASL</sequence>
<evidence type="ECO:0000313" key="3">
    <source>
        <dbReference type="Proteomes" id="UP001178507"/>
    </source>
</evidence>
<evidence type="ECO:0000313" key="2">
    <source>
        <dbReference type="EMBL" id="CAJ1397309.1"/>
    </source>
</evidence>
<proteinExistence type="predicted"/>
<name>A0AA36N973_9DINO</name>
<evidence type="ECO:0000256" key="1">
    <source>
        <dbReference type="SAM" id="Coils"/>
    </source>
</evidence>
<dbReference type="Proteomes" id="UP001178507">
    <property type="component" value="Unassembled WGS sequence"/>
</dbReference>
<dbReference type="AlphaFoldDB" id="A0AA36N973"/>
<keyword evidence="1" id="KW-0175">Coiled coil</keyword>
<comment type="caution">
    <text evidence="2">The sequence shown here is derived from an EMBL/GenBank/DDBJ whole genome shotgun (WGS) entry which is preliminary data.</text>
</comment>